<dbReference type="EMBL" id="WSEL01000011">
    <property type="protein sequence ID" value="MVQ32870.1"/>
    <property type="molecule type" value="Genomic_DNA"/>
</dbReference>
<evidence type="ECO:0000313" key="2">
    <source>
        <dbReference type="Proteomes" id="UP000469385"/>
    </source>
</evidence>
<sequence length="133" mass="14512">MDDVTVSSRSAFDPETKEWVLAQVYGMMGGAGFKPQREKHISLSSRLPMTIMGLNANSRKGPTIPQAERAVIRAQVHRIAAGENGPELSALLAQSSGRVSKLKRLHPNEAEPLRMRLREAADLLARLSRPAAS</sequence>
<evidence type="ECO:0000313" key="1">
    <source>
        <dbReference type="EMBL" id="MVQ32870.1"/>
    </source>
</evidence>
<name>A0A6N8J3G5_9BURK</name>
<reference evidence="1 2" key="1">
    <citation type="submission" date="2019-12" db="EMBL/GenBank/DDBJ databases">
        <authorList>
            <person name="Huq M.A."/>
        </authorList>
    </citation>
    <scope>NUCLEOTIDE SEQUENCE [LARGE SCALE GENOMIC DNA]</scope>
    <source>
        <strain evidence="1 2">MAH-25</strain>
    </source>
</reference>
<accession>A0A6N8J3G5</accession>
<protein>
    <submittedName>
        <fullName evidence="1">Uncharacterized protein</fullName>
    </submittedName>
</protein>
<proteinExistence type="predicted"/>
<comment type="caution">
    <text evidence="1">The sequence shown here is derived from an EMBL/GenBank/DDBJ whole genome shotgun (WGS) entry which is preliminary data.</text>
</comment>
<dbReference type="Proteomes" id="UP000469385">
    <property type="component" value="Unassembled WGS sequence"/>
</dbReference>
<keyword evidence="2" id="KW-1185">Reference proteome</keyword>
<organism evidence="1 2">
    <name type="scientific">Ramlibacter pinisoli</name>
    <dbReference type="NCBI Taxonomy" id="2682844"/>
    <lineage>
        <taxon>Bacteria</taxon>
        <taxon>Pseudomonadati</taxon>
        <taxon>Pseudomonadota</taxon>
        <taxon>Betaproteobacteria</taxon>
        <taxon>Burkholderiales</taxon>
        <taxon>Comamonadaceae</taxon>
        <taxon>Ramlibacter</taxon>
    </lineage>
</organism>
<dbReference type="AlphaFoldDB" id="A0A6N8J3G5"/>
<dbReference type="RefSeq" id="WP_157400978.1">
    <property type="nucleotide sequence ID" value="NZ_WSEL01000011.1"/>
</dbReference>
<gene>
    <name evidence="1" type="ORF">GON04_25685</name>
</gene>